<accession>A0A7H1MKV2</accession>
<dbReference type="Gene3D" id="3.40.35.10">
    <property type="entry name" value="Phosphotransferase system, sorbose subfamily IIB component"/>
    <property type="match status" value="1"/>
</dbReference>
<evidence type="ECO:0000256" key="3">
    <source>
        <dbReference type="ARBA" id="ARBA00004496"/>
    </source>
</evidence>
<evidence type="ECO:0000256" key="14">
    <source>
        <dbReference type="ARBA" id="ARBA00022777"/>
    </source>
</evidence>
<dbReference type="CDD" id="cd00006">
    <property type="entry name" value="PTS_IIA_man"/>
    <property type="match status" value="1"/>
</dbReference>
<dbReference type="GO" id="GO:0005737">
    <property type="term" value="C:cytoplasm"/>
    <property type="evidence" value="ECO:0007669"/>
    <property type="project" value="UniProtKB-SubCell"/>
</dbReference>
<dbReference type="PANTHER" id="PTHR33799:SF1">
    <property type="entry name" value="PTS SYSTEM MANNOSE-SPECIFIC EIIAB COMPONENT-RELATED"/>
    <property type="match status" value="1"/>
</dbReference>
<dbReference type="Pfam" id="PF03830">
    <property type="entry name" value="PTSIIB_sorb"/>
    <property type="match status" value="1"/>
</dbReference>
<evidence type="ECO:0000256" key="11">
    <source>
        <dbReference type="ARBA" id="ARBA00022597"/>
    </source>
</evidence>
<evidence type="ECO:0000256" key="7">
    <source>
        <dbReference type="ARBA" id="ARBA00022448"/>
    </source>
</evidence>
<organism evidence="19 20">
    <name type="scientific">Weissella koreensis</name>
    <dbReference type="NCBI Taxonomy" id="165096"/>
    <lineage>
        <taxon>Bacteria</taxon>
        <taxon>Bacillati</taxon>
        <taxon>Bacillota</taxon>
        <taxon>Bacilli</taxon>
        <taxon>Lactobacillales</taxon>
        <taxon>Lactobacillaceae</taxon>
        <taxon>Weissella</taxon>
    </lineage>
</organism>
<evidence type="ECO:0000256" key="10">
    <source>
        <dbReference type="ARBA" id="ARBA00022553"/>
    </source>
</evidence>
<keyword evidence="20" id="KW-1185">Reference proteome</keyword>
<dbReference type="InterPro" id="IPR036662">
    <property type="entry name" value="PTS_EIIA_man-typ_sf"/>
</dbReference>
<protein>
    <recommendedName>
        <fullName evidence="6">PTS system mannose-specific EIIAB component</fullName>
        <ecNumber evidence="5">2.7.1.191</ecNumber>
    </recommendedName>
    <alternativeName>
        <fullName evidence="18">EIIAB-Man</fullName>
    </alternativeName>
    <alternativeName>
        <fullName evidence="17">EIII-Man</fullName>
    </alternativeName>
</protein>
<dbReference type="EC" id="2.7.1.191" evidence="5"/>
<keyword evidence="11" id="KW-0762">Sugar transport</keyword>
<dbReference type="PANTHER" id="PTHR33799">
    <property type="entry name" value="PTS PERMEASE-RELATED-RELATED"/>
    <property type="match status" value="1"/>
</dbReference>
<comment type="function">
    <text evidence="16">The phosphoenolpyruvate-dependent sugar phosphotransferase system (sugar PTS), a major carbohydrate active transport system, catalyzes the phosphorylation of incoming sugar substrates concomitantly with their translocation across the cell membrane. The enzyme II ManXYZ PTS system is involved in mannose transport.</text>
</comment>
<evidence type="ECO:0000256" key="9">
    <source>
        <dbReference type="ARBA" id="ARBA00022490"/>
    </source>
</evidence>
<keyword evidence="13" id="KW-0598">Phosphotransferase system</keyword>
<evidence type="ECO:0000256" key="8">
    <source>
        <dbReference type="ARBA" id="ARBA00022475"/>
    </source>
</evidence>
<evidence type="ECO:0000256" key="12">
    <source>
        <dbReference type="ARBA" id="ARBA00022679"/>
    </source>
</evidence>
<evidence type="ECO:0000256" key="4">
    <source>
        <dbReference type="ARBA" id="ARBA00011738"/>
    </source>
</evidence>
<sequence>MVNFIIASHGEFASGIKMSGQMIFGDQENVEVITFMPNEGPDDLHQKFVDAINRFEDGDKSQVLFLVDLWGGSPFNQANLIVAEHPENMAMIAGLNLPMLIEAYSARFTQDKAADIAKSLVPTAREGVRSIPEAELETNSVKKAGNDSMQGLKKGKMKINLARIDTRLLHGQVATAWTPDSKANRIIVVSDNVAKDDMRKNLIIQAAPNGINANVIPVDKMIEVMKDDRMGGVEAFLLFENPQDALRAVEGGVPLTSINVGSMAHSTGKTMVNKVLSMDKNDVQTFEKMSDLGVKFDVRKVPSDSKADLFNLIKKADVK</sequence>
<evidence type="ECO:0000256" key="5">
    <source>
        <dbReference type="ARBA" id="ARBA00011929"/>
    </source>
</evidence>
<dbReference type="NCBIfam" id="TIGR00824">
    <property type="entry name" value="EIIA-man"/>
    <property type="match status" value="1"/>
</dbReference>
<dbReference type="InterPro" id="IPR004701">
    <property type="entry name" value="PTS_EIIA_man-typ"/>
</dbReference>
<dbReference type="GO" id="GO:0009401">
    <property type="term" value="P:phosphoenolpyruvate-dependent sugar phosphotransferase system"/>
    <property type="evidence" value="ECO:0007669"/>
    <property type="project" value="UniProtKB-KW"/>
</dbReference>
<evidence type="ECO:0000256" key="17">
    <source>
        <dbReference type="ARBA" id="ARBA00030229"/>
    </source>
</evidence>
<evidence type="ECO:0000256" key="2">
    <source>
        <dbReference type="ARBA" id="ARBA00004236"/>
    </source>
</evidence>
<comment type="subcellular location">
    <subcellularLocation>
        <location evidence="2">Cell membrane</location>
    </subcellularLocation>
    <subcellularLocation>
        <location evidence="3">Cytoplasm</location>
    </subcellularLocation>
</comment>
<dbReference type="Pfam" id="PF03610">
    <property type="entry name" value="EIIA-man"/>
    <property type="match status" value="1"/>
</dbReference>
<name>A0A7H1MKV2_9LACO</name>
<dbReference type="InterPro" id="IPR051471">
    <property type="entry name" value="Bacterial_PTS_sugar_comp"/>
</dbReference>
<proteinExistence type="predicted"/>
<evidence type="ECO:0000256" key="16">
    <source>
        <dbReference type="ARBA" id="ARBA00023757"/>
    </source>
</evidence>
<evidence type="ECO:0000313" key="20">
    <source>
        <dbReference type="Proteomes" id="UP000516446"/>
    </source>
</evidence>
<evidence type="ECO:0000256" key="1">
    <source>
        <dbReference type="ARBA" id="ARBA00000514"/>
    </source>
</evidence>
<comment type="subunit">
    <text evidence="4">Homodimer.</text>
</comment>
<keyword evidence="14" id="KW-0418">Kinase</keyword>
<dbReference type="RefSeq" id="WP_006845812.1">
    <property type="nucleotide sequence ID" value="NZ_CP026847.1"/>
</dbReference>
<keyword evidence="12" id="KW-0808">Transferase</keyword>
<comment type="catalytic activity">
    <reaction evidence="1">
        <text>D-mannose(out) + N(pros)-phospho-L-histidyl-[protein] = D-mannose 6-phosphate(in) + L-histidyl-[protein]</text>
        <dbReference type="Rhea" id="RHEA:49232"/>
        <dbReference type="Rhea" id="RHEA-COMP:9745"/>
        <dbReference type="Rhea" id="RHEA-COMP:9746"/>
        <dbReference type="ChEBI" id="CHEBI:4208"/>
        <dbReference type="ChEBI" id="CHEBI:29979"/>
        <dbReference type="ChEBI" id="CHEBI:58735"/>
        <dbReference type="ChEBI" id="CHEBI:64837"/>
        <dbReference type="EC" id="2.7.1.191"/>
    </reaction>
</comment>
<keyword evidence="8" id="KW-1003">Cell membrane</keyword>
<gene>
    <name evidence="19" type="primary">manX</name>
    <name evidence="19" type="ORF">FY536_01805</name>
</gene>
<keyword evidence="10" id="KW-0597">Phosphoprotein</keyword>
<reference evidence="19 20" key="1">
    <citation type="submission" date="2019-08" db="EMBL/GenBank/DDBJ databases">
        <authorList>
            <person name="Chang H.C."/>
            <person name="Mun S.Y."/>
        </authorList>
    </citation>
    <scope>NUCLEOTIDE SEQUENCE [LARGE SCALE GENOMIC DNA]</scope>
    <source>
        <strain evidence="19 20">SK</strain>
    </source>
</reference>
<dbReference type="InterPro" id="IPR013789">
    <property type="entry name" value="PTS_EIIA_man"/>
</dbReference>
<evidence type="ECO:0000256" key="13">
    <source>
        <dbReference type="ARBA" id="ARBA00022683"/>
    </source>
</evidence>
<dbReference type="Proteomes" id="UP000516446">
    <property type="component" value="Chromosome"/>
</dbReference>
<evidence type="ECO:0000313" key="19">
    <source>
        <dbReference type="EMBL" id="QNT64088.1"/>
    </source>
</evidence>
<dbReference type="GO" id="GO:0016301">
    <property type="term" value="F:kinase activity"/>
    <property type="evidence" value="ECO:0007669"/>
    <property type="project" value="UniProtKB-KW"/>
</dbReference>
<keyword evidence="9" id="KW-0963">Cytoplasm</keyword>
<evidence type="ECO:0000256" key="15">
    <source>
        <dbReference type="ARBA" id="ARBA00023136"/>
    </source>
</evidence>
<dbReference type="SUPFAM" id="SSF52728">
    <property type="entry name" value="PTS IIb component"/>
    <property type="match status" value="1"/>
</dbReference>
<dbReference type="PROSITE" id="PS51096">
    <property type="entry name" value="PTS_EIIA_TYPE_4"/>
    <property type="match status" value="1"/>
</dbReference>
<dbReference type="EMBL" id="CP043431">
    <property type="protein sequence ID" value="QNT64088.1"/>
    <property type="molecule type" value="Genomic_DNA"/>
</dbReference>
<evidence type="ECO:0000256" key="18">
    <source>
        <dbReference type="ARBA" id="ARBA00032197"/>
    </source>
</evidence>
<keyword evidence="7" id="KW-0813">Transport</keyword>
<dbReference type="SUPFAM" id="SSF53062">
    <property type="entry name" value="PTS system fructose IIA component-like"/>
    <property type="match status" value="1"/>
</dbReference>
<dbReference type="PROSITE" id="PS51101">
    <property type="entry name" value="PTS_EIIB_TYPE_4"/>
    <property type="match status" value="1"/>
</dbReference>
<keyword evidence="15" id="KW-0472">Membrane</keyword>
<dbReference type="GO" id="GO:0008982">
    <property type="term" value="F:protein-N(PI)-phosphohistidine-sugar phosphotransferase activity"/>
    <property type="evidence" value="ECO:0007669"/>
    <property type="project" value="InterPro"/>
</dbReference>
<dbReference type="OMA" id="EMIFGKQ"/>
<dbReference type="InterPro" id="IPR033887">
    <property type="entry name" value="PTS_IIA_man"/>
</dbReference>
<dbReference type="GO" id="GO:0005886">
    <property type="term" value="C:plasma membrane"/>
    <property type="evidence" value="ECO:0007669"/>
    <property type="project" value="UniProtKB-SubCell"/>
</dbReference>
<dbReference type="CDD" id="cd00001">
    <property type="entry name" value="PTS_IIB_man"/>
    <property type="match status" value="1"/>
</dbReference>
<dbReference type="AlphaFoldDB" id="A0A7H1MKV2"/>
<dbReference type="InterPro" id="IPR036667">
    <property type="entry name" value="PTS_IIB_sorbose-sp_sf"/>
</dbReference>
<dbReference type="InterPro" id="IPR004720">
    <property type="entry name" value="PTS_IIB_sorbose-sp"/>
</dbReference>
<dbReference type="Gene3D" id="3.40.50.510">
    <property type="entry name" value="Phosphotransferase system, mannose-type IIA component"/>
    <property type="match status" value="1"/>
</dbReference>
<evidence type="ECO:0000256" key="6">
    <source>
        <dbReference type="ARBA" id="ARBA00021685"/>
    </source>
</evidence>